<sequence>MNRYYGMVCIISSALSEQEVEQVIQESSHLIAEHGGTEIKSNKLGKRLLAYPIVKKGQGILIKTNFLKSSRKVAGIYIQIQYLADSKEVSEIIKGLEAKQEFVRCLIVKLNNEQDDWIIQPKRSSKRSVKIIDKKIIHKIEQQQIQQKIIVDDHDEEDNGDEQDDEKPPVLSSEERKRITEKNINYLRITVDQNTELSKLKKAANNDAWEDLTKWIAESICDINFGAASKSVTRLTTRVRHKTPREIAQRLIIHKSLQAAGLELIGDVVATVNNILDGLGAEGIDLPKIAKLGAEMVCQIAEIYGFNIDAPERKQEALFIFGFIFLGEKLIDIGIDWLKLGYINKLLKVGSKALMIYGLGHAACFYYEYKHESKFSLIPPDDLLNKLRRERDDYFPNDVSEATVKEKLRLEISNAFPEINYEDLKCLLAEKKWREADAETEYIISELLNREIKDDTSKIFAKDINKIDQLWYHYSQGKFGFQVQRDIFHQSDINKKIGKFGEALGWRGEASLGIGEFSWKDYDELVFELDQSPKGHLPAFWFYKYEKHKYFIVKYLKPILERDDWHNIKALPLSEDVKLAPTLDDGGVNLLLQASTTDESADVKDDKGDEQDHGYEEDNGYEDVSEANAYQAEKSLTSWELEYTLTGHSGSVCSVAFSPDGRTLASASWRTIQLWDVATQEEIATLTRHSYGVLSVAFSPDGRTLASGSDDGTIKLWDVATQGSIATLTGHSGSVRSVAFSPDGRTLASGSRDETIKLWDVATQGSIATLTGHSNWVRSVAFSPDGRTLASGSDDETIKLWDVATQGSIATLTGHSYGVWSVAFSPDGRTLASGSEDSTIKIWRRR</sequence>
<feature type="repeat" description="WD" evidence="7">
    <location>
        <begin position="812"/>
        <end position="846"/>
    </location>
</feature>
<dbReference type="EMBL" id="JAQMUH010000104">
    <property type="protein sequence ID" value="MDB9539894.1"/>
    <property type="molecule type" value="Genomic_DNA"/>
</dbReference>
<dbReference type="SUPFAM" id="SSF140869">
    <property type="entry name" value="GUN4-like"/>
    <property type="match status" value="1"/>
</dbReference>
<feature type="repeat" description="WD" evidence="7">
    <location>
        <begin position="645"/>
        <end position="685"/>
    </location>
</feature>
<dbReference type="PANTHER" id="PTHR22847:SF637">
    <property type="entry name" value="WD REPEAT DOMAIN 5B"/>
    <property type="match status" value="1"/>
</dbReference>
<feature type="compositionally biased region" description="Basic and acidic residues" evidence="8">
    <location>
        <begin position="601"/>
        <end position="616"/>
    </location>
</feature>
<dbReference type="RefSeq" id="WP_271732947.1">
    <property type="nucleotide sequence ID" value="NZ_JANQDP010000106.1"/>
</dbReference>
<dbReference type="Pfam" id="PF05419">
    <property type="entry name" value="GUN4"/>
    <property type="match status" value="1"/>
</dbReference>
<dbReference type="InterPro" id="IPR036322">
    <property type="entry name" value="WD40_repeat_dom_sf"/>
</dbReference>
<dbReference type="SUPFAM" id="SSF54995">
    <property type="entry name" value="Ribosomal protein S6"/>
    <property type="match status" value="1"/>
</dbReference>
<dbReference type="InterPro" id="IPR000529">
    <property type="entry name" value="Ribosomal_bS6"/>
</dbReference>
<dbReference type="InterPro" id="IPR020472">
    <property type="entry name" value="WD40_PAC1"/>
</dbReference>
<dbReference type="Pfam" id="PF25173">
    <property type="entry name" value="Beta-prop_WDR3_1st"/>
    <property type="match status" value="1"/>
</dbReference>
<gene>
    <name evidence="6" type="primary">rpsF</name>
    <name evidence="6" type="synonym">rps6</name>
    <name evidence="10" type="ORF">PN457_09510</name>
</gene>
<dbReference type="PRINTS" id="PR00320">
    <property type="entry name" value="GPROTEINBRPT"/>
</dbReference>
<keyword evidence="6" id="KW-0687">Ribonucleoprotein</keyword>
<feature type="repeat" description="WD" evidence="7">
    <location>
        <begin position="686"/>
        <end position="727"/>
    </location>
</feature>
<dbReference type="InterPro" id="IPR014717">
    <property type="entry name" value="Transl_elong_EF1B/ribsomal_bS6"/>
</dbReference>
<keyword evidence="6 10" id="KW-0689">Ribosomal protein</keyword>
<evidence type="ECO:0000256" key="3">
    <source>
        <dbReference type="ARBA" id="ARBA00022737"/>
    </source>
</evidence>
<dbReference type="InterPro" id="IPR020814">
    <property type="entry name" value="Ribosomal_S6_plastid/chlpt"/>
</dbReference>
<dbReference type="SMART" id="SM00320">
    <property type="entry name" value="WD40"/>
    <property type="match status" value="5"/>
</dbReference>
<dbReference type="Gene3D" id="1.25.40.620">
    <property type="match status" value="1"/>
</dbReference>
<keyword evidence="6" id="KW-0699">rRNA-binding</keyword>
<feature type="repeat" description="WD" evidence="7">
    <location>
        <begin position="728"/>
        <end position="769"/>
    </location>
</feature>
<proteinExistence type="inferred from homology"/>
<dbReference type="PROSITE" id="PS50294">
    <property type="entry name" value="WD_REPEATS_REGION"/>
    <property type="match status" value="5"/>
</dbReference>
<dbReference type="InterPro" id="IPR008629">
    <property type="entry name" value="GUN4-like"/>
</dbReference>
<name>A0ABT5ARF0_9CYAN</name>
<feature type="domain" description="GUN4-like" evidence="9">
    <location>
        <begin position="418"/>
        <end position="540"/>
    </location>
</feature>
<dbReference type="CDD" id="cd00200">
    <property type="entry name" value="WD40"/>
    <property type="match status" value="1"/>
</dbReference>
<evidence type="ECO:0000256" key="8">
    <source>
        <dbReference type="SAM" id="MobiDB-lite"/>
    </source>
</evidence>
<reference evidence="10 11" key="1">
    <citation type="submission" date="2023-01" db="EMBL/GenBank/DDBJ databases">
        <title>Genomes from the Australian National Cyanobacteria Reference Collection.</title>
        <authorList>
            <person name="Willis A."/>
            <person name="Lee E.M.F."/>
        </authorList>
    </citation>
    <scope>NUCLEOTIDE SEQUENCE [LARGE SCALE GENOMIC DNA]</scope>
    <source>
        <strain evidence="10 11">CS-1033</strain>
    </source>
</reference>
<evidence type="ECO:0000313" key="11">
    <source>
        <dbReference type="Proteomes" id="UP001212499"/>
    </source>
</evidence>
<dbReference type="SUPFAM" id="SSF50978">
    <property type="entry name" value="WD40 repeat-like"/>
    <property type="match status" value="1"/>
</dbReference>
<dbReference type="Gene3D" id="2.130.10.10">
    <property type="entry name" value="YVTN repeat-like/Quinoprotein amine dehydrogenase"/>
    <property type="match status" value="2"/>
</dbReference>
<evidence type="ECO:0000256" key="1">
    <source>
        <dbReference type="ARBA" id="ARBA00009512"/>
    </source>
</evidence>
<dbReference type="InterPro" id="IPR037215">
    <property type="entry name" value="GUN4-like_sf"/>
</dbReference>
<feature type="region of interest" description="Disordered" evidence="8">
    <location>
        <begin position="596"/>
        <end position="621"/>
    </location>
</feature>
<feature type="compositionally biased region" description="Acidic residues" evidence="8">
    <location>
        <begin position="155"/>
        <end position="165"/>
    </location>
</feature>
<protein>
    <recommendedName>
        <fullName evidence="5 6">Small ribosomal subunit protein bS6</fullName>
    </recommendedName>
</protein>
<organism evidence="10 11">
    <name type="scientific">Anabaenopsis arnoldii</name>
    <dbReference type="NCBI Taxonomy" id="2152938"/>
    <lineage>
        <taxon>Bacteria</taxon>
        <taxon>Bacillati</taxon>
        <taxon>Cyanobacteriota</taxon>
        <taxon>Cyanophyceae</taxon>
        <taxon>Nostocales</taxon>
        <taxon>Nodulariaceae</taxon>
        <taxon>Anabaenopsis</taxon>
    </lineage>
</organism>
<dbReference type="PROSITE" id="PS00678">
    <property type="entry name" value="WD_REPEATS_1"/>
    <property type="match status" value="3"/>
</dbReference>
<dbReference type="GO" id="GO:0005840">
    <property type="term" value="C:ribosome"/>
    <property type="evidence" value="ECO:0007669"/>
    <property type="project" value="UniProtKB-KW"/>
</dbReference>
<keyword evidence="6" id="KW-0694">RNA-binding</keyword>
<evidence type="ECO:0000313" key="10">
    <source>
        <dbReference type="EMBL" id="MDB9539894.1"/>
    </source>
</evidence>
<keyword evidence="2 7" id="KW-0853">WD repeat</keyword>
<dbReference type="InterPro" id="IPR019775">
    <property type="entry name" value="WD40_repeat_CS"/>
</dbReference>
<feature type="region of interest" description="Disordered" evidence="8">
    <location>
        <begin position="155"/>
        <end position="175"/>
    </location>
</feature>
<dbReference type="Pfam" id="PF01250">
    <property type="entry name" value="Ribosomal_S6"/>
    <property type="match status" value="1"/>
</dbReference>
<accession>A0ABT5ARF0</accession>
<dbReference type="InterPro" id="IPR015943">
    <property type="entry name" value="WD40/YVTN_repeat-like_dom_sf"/>
</dbReference>
<dbReference type="InterPro" id="IPR035980">
    <property type="entry name" value="Ribosomal_bS6_sf"/>
</dbReference>
<keyword evidence="3" id="KW-0677">Repeat</keyword>
<evidence type="ECO:0000256" key="2">
    <source>
        <dbReference type="ARBA" id="ARBA00022574"/>
    </source>
</evidence>
<comment type="similarity">
    <text evidence="1 6">Belongs to the bacterial ribosomal protein bS6 family.</text>
</comment>
<keyword evidence="11" id="KW-1185">Reference proteome</keyword>
<dbReference type="Gene3D" id="1.10.10.1770">
    <property type="entry name" value="Gun4-like"/>
    <property type="match status" value="1"/>
</dbReference>
<comment type="caution">
    <text evidence="10">The sequence shown here is derived from an EMBL/GenBank/DDBJ whole genome shotgun (WGS) entry which is preliminary data.</text>
</comment>
<evidence type="ECO:0000256" key="7">
    <source>
        <dbReference type="PROSITE-ProRule" id="PRU00221"/>
    </source>
</evidence>
<evidence type="ECO:0000256" key="4">
    <source>
        <dbReference type="ARBA" id="ARBA00035104"/>
    </source>
</evidence>
<dbReference type="Gene3D" id="3.30.70.60">
    <property type="match status" value="1"/>
</dbReference>
<evidence type="ECO:0000259" key="9">
    <source>
        <dbReference type="Pfam" id="PF05419"/>
    </source>
</evidence>
<dbReference type="PANTHER" id="PTHR22847">
    <property type="entry name" value="WD40 REPEAT PROTEIN"/>
    <property type="match status" value="1"/>
</dbReference>
<evidence type="ECO:0000256" key="6">
    <source>
        <dbReference type="HAMAP-Rule" id="MF_00360"/>
    </source>
</evidence>
<evidence type="ECO:0000256" key="5">
    <source>
        <dbReference type="ARBA" id="ARBA00035294"/>
    </source>
</evidence>
<dbReference type="Proteomes" id="UP001212499">
    <property type="component" value="Unassembled WGS sequence"/>
</dbReference>
<dbReference type="HAMAP" id="MF_00360">
    <property type="entry name" value="Ribosomal_bS6"/>
    <property type="match status" value="1"/>
</dbReference>
<dbReference type="InterPro" id="IPR001680">
    <property type="entry name" value="WD40_rpt"/>
</dbReference>
<feature type="repeat" description="WD" evidence="7">
    <location>
        <begin position="770"/>
        <end position="811"/>
    </location>
</feature>
<comment type="function">
    <text evidence="4 6">Binds together with bS18 to 16S ribosomal RNA.</text>
</comment>
<dbReference type="PROSITE" id="PS50082">
    <property type="entry name" value="WD_REPEATS_2"/>
    <property type="match status" value="5"/>
</dbReference>
<dbReference type="CDD" id="cd16383">
    <property type="entry name" value="GUN4"/>
    <property type="match status" value="1"/>
</dbReference>